<evidence type="ECO:0000313" key="1">
    <source>
        <dbReference type="EMBL" id="ELQ74364.1"/>
    </source>
</evidence>
<name>L7JSF7_TRAHO</name>
<protein>
    <submittedName>
        <fullName evidence="1">Uncharacterized protein</fullName>
    </submittedName>
</protein>
<organism evidence="1 2">
    <name type="scientific">Trachipleistophora hominis</name>
    <name type="common">Microsporidian parasite</name>
    <dbReference type="NCBI Taxonomy" id="72359"/>
    <lineage>
        <taxon>Eukaryota</taxon>
        <taxon>Fungi</taxon>
        <taxon>Fungi incertae sedis</taxon>
        <taxon>Microsporidia</taxon>
        <taxon>Pleistophoridae</taxon>
        <taxon>Trachipleistophora</taxon>
    </lineage>
</organism>
<dbReference type="HOGENOM" id="CLU_3093284_0_0_1"/>
<dbReference type="AlphaFoldDB" id="L7JSF7"/>
<dbReference type="VEuPathDB" id="MicrosporidiaDB:THOM_2727"/>
<evidence type="ECO:0000313" key="2">
    <source>
        <dbReference type="Proteomes" id="UP000011185"/>
    </source>
</evidence>
<dbReference type="Proteomes" id="UP000011185">
    <property type="component" value="Unassembled WGS sequence"/>
</dbReference>
<accession>L7JSF7</accession>
<sequence>VKNSNLFFDGFWGGVPSTPSVEPTPAEVAAAAAGSRAASYRFSRRMSTSYGA</sequence>
<proteinExistence type="predicted"/>
<gene>
    <name evidence="1" type="ORF">THOM_2727</name>
</gene>
<dbReference type="EMBL" id="JH994045">
    <property type="protein sequence ID" value="ELQ74364.1"/>
    <property type="molecule type" value="Genomic_DNA"/>
</dbReference>
<feature type="non-terminal residue" evidence="1">
    <location>
        <position position="1"/>
    </location>
</feature>
<reference evidence="1 2" key="1">
    <citation type="journal article" date="2012" name="PLoS Pathog.">
        <title>The genome of the obligate intracellular parasite Trachipleistophora hominis: new insights into microsporidian genome dynamics and reductive evolution.</title>
        <authorList>
            <person name="Heinz E."/>
            <person name="Williams T.A."/>
            <person name="Nakjang S."/>
            <person name="Noel C.J."/>
            <person name="Swan D.C."/>
            <person name="Goldberg A.V."/>
            <person name="Harris S.R."/>
            <person name="Weinmaier T."/>
            <person name="Markert S."/>
            <person name="Becher D."/>
            <person name="Bernhardt J."/>
            <person name="Dagan T."/>
            <person name="Hacker C."/>
            <person name="Lucocq J.M."/>
            <person name="Schweder T."/>
            <person name="Rattei T."/>
            <person name="Hall N."/>
            <person name="Hirt R.P."/>
            <person name="Embley T.M."/>
        </authorList>
    </citation>
    <scope>NUCLEOTIDE SEQUENCE [LARGE SCALE GENOMIC DNA]</scope>
</reference>
<dbReference type="InParanoid" id="L7JSF7"/>
<keyword evidence="2" id="KW-1185">Reference proteome</keyword>